<dbReference type="Proteomes" id="UP000178606">
    <property type="component" value="Unassembled WGS sequence"/>
</dbReference>
<dbReference type="GO" id="GO:0007062">
    <property type="term" value="P:sister chromatid cohesion"/>
    <property type="evidence" value="ECO:0007669"/>
    <property type="project" value="InterPro"/>
</dbReference>
<feature type="binding site" evidence="7">
    <location>
        <begin position="27"/>
        <end position="34"/>
    </location>
    <ligand>
        <name>ATP</name>
        <dbReference type="ChEBI" id="CHEBI:30616"/>
    </ligand>
</feature>
<comment type="subcellular location">
    <subcellularLocation>
        <location evidence="1 7">Cytoplasm</location>
    </subcellularLocation>
</comment>
<evidence type="ECO:0000313" key="9">
    <source>
        <dbReference type="EMBL" id="OGG45858.1"/>
    </source>
</evidence>
<dbReference type="PANTHER" id="PTHR43977">
    <property type="entry name" value="STRUCTURAL MAINTENANCE OF CHROMOSOMES PROTEIN 3"/>
    <property type="match status" value="1"/>
</dbReference>
<keyword evidence="2 7" id="KW-0963">Cytoplasm</keyword>
<feature type="coiled-coil region" evidence="7">
    <location>
        <begin position="684"/>
        <end position="893"/>
    </location>
</feature>
<dbReference type="Pfam" id="PF06470">
    <property type="entry name" value="SMC_hinge"/>
    <property type="match status" value="1"/>
</dbReference>
<dbReference type="SMART" id="SM00968">
    <property type="entry name" value="SMC_hinge"/>
    <property type="match status" value="1"/>
</dbReference>
<gene>
    <name evidence="7" type="primary">smc</name>
    <name evidence="9" type="ORF">A3F84_04400</name>
</gene>
<dbReference type="CDD" id="cd03278">
    <property type="entry name" value="ABC_SMC_barmotin"/>
    <property type="match status" value="1"/>
</dbReference>
<dbReference type="GO" id="GO:0006260">
    <property type="term" value="P:DNA replication"/>
    <property type="evidence" value="ECO:0007669"/>
    <property type="project" value="UniProtKB-UniRule"/>
</dbReference>
<dbReference type="Pfam" id="PF02463">
    <property type="entry name" value="SMC_N"/>
    <property type="match status" value="1"/>
</dbReference>
<dbReference type="InterPro" id="IPR011890">
    <property type="entry name" value="SMC_prok"/>
</dbReference>
<dbReference type="EMBL" id="MFKF01000361">
    <property type="protein sequence ID" value="OGG45858.1"/>
    <property type="molecule type" value="Genomic_DNA"/>
</dbReference>
<comment type="similarity">
    <text evidence="7">Belongs to the SMC family.</text>
</comment>
<accession>A0A1F6C9L8</accession>
<evidence type="ECO:0000256" key="3">
    <source>
        <dbReference type="ARBA" id="ARBA00022741"/>
    </source>
</evidence>
<feature type="coiled-coil region" evidence="7">
    <location>
        <begin position="397"/>
        <end position="459"/>
    </location>
</feature>
<organism evidence="9 10">
    <name type="scientific">Handelsmanbacteria sp. (strain RIFCSPLOWO2_12_FULL_64_10)</name>
    <dbReference type="NCBI Taxonomy" id="1817868"/>
    <lineage>
        <taxon>Bacteria</taxon>
        <taxon>Candidatus Handelsmaniibacteriota</taxon>
    </lineage>
</organism>
<dbReference type="GO" id="GO:0016887">
    <property type="term" value="F:ATP hydrolysis activity"/>
    <property type="evidence" value="ECO:0007669"/>
    <property type="project" value="InterPro"/>
</dbReference>
<comment type="caution">
    <text evidence="9">The sequence shown here is derived from an EMBL/GenBank/DDBJ whole genome shotgun (WGS) entry which is preliminary data.</text>
</comment>
<comment type="subunit">
    <text evidence="7">Homodimer.</text>
</comment>
<dbReference type="InterPro" id="IPR036277">
    <property type="entry name" value="SMC_hinge_sf"/>
</dbReference>
<dbReference type="GO" id="GO:0005524">
    <property type="term" value="F:ATP binding"/>
    <property type="evidence" value="ECO:0007669"/>
    <property type="project" value="UniProtKB-UniRule"/>
</dbReference>
<evidence type="ECO:0000256" key="4">
    <source>
        <dbReference type="ARBA" id="ARBA00022840"/>
    </source>
</evidence>
<evidence type="ECO:0000259" key="8">
    <source>
        <dbReference type="SMART" id="SM00968"/>
    </source>
</evidence>
<evidence type="ECO:0000256" key="1">
    <source>
        <dbReference type="ARBA" id="ARBA00004496"/>
    </source>
</evidence>
<comment type="domain">
    <text evidence="7">Contains large globular domains required for ATP hydrolysis at each terminus and a third globular domain forming a flexible hinge near the middle of the molecule. These domains are separated by coiled-coil structures.</text>
</comment>
<dbReference type="Gene3D" id="1.20.1060.20">
    <property type="match status" value="1"/>
</dbReference>
<dbReference type="FunFam" id="3.40.50.300:FF:000901">
    <property type="entry name" value="Chromosome partition protein Smc"/>
    <property type="match status" value="1"/>
</dbReference>
<dbReference type="SUPFAM" id="SSF52540">
    <property type="entry name" value="P-loop containing nucleoside triphosphate hydrolases"/>
    <property type="match status" value="2"/>
</dbReference>
<dbReference type="Gene3D" id="3.40.50.300">
    <property type="entry name" value="P-loop containing nucleotide triphosphate hydrolases"/>
    <property type="match status" value="2"/>
</dbReference>
<evidence type="ECO:0000256" key="5">
    <source>
        <dbReference type="ARBA" id="ARBA00023054"/>
    </source>
</evidence>
<dbReference type="PIRSF" id="PIRSF005719">
    <property type="entry name" value="SMC"/>
    <property type="match status" value="1"/>
</dbReference>
<dbReference type="NCBIfam" id="TIGR02168">
    <property type="entry name" value="SMC_prok_B"/>
    <property type="match status" value="1"/>
</dbReference>
<dbReference type="InterPro" id="IPR024704">
    <property type="entry name" value="SMC"/>
</dbReference>
<dbReference type="GO" id="GO:0007059">
    <property type="term" value="P:chromosome segregation"/>
    <property type="evidence" value="ECO:0007669"/>
    <property type="project" value="UniProtKB-UniRule"/>
</dbReference>
<dbReference type="GO" id="GO:0005694">
    <property type="term" value="C:chromosome"/>
    <property type="evidence" value="ECO:0007669"/>
    <property type="project" value="InterPro"/>
</dbReference>
<evidence type="ECO:0000313" key="10">
    <source>
        <dbReference type="Proteomes" id="UP000178606"/>
    </source>
</evidence>
<dbReference type="InterPro" id="IPR010935">
    <property type="entry name" value="SMC_hinge"/>
</dbReference>
<dbReference type="GO" id="GO:0030261">
    <property type="term" value="P:chromosome condensation"/>
    <property type="evidence" value="ECO:0007669"/>
    <property type="project" value="InterPro"/>
</dbReference>
<keyword evidence="6 7" id="KW-0238">DNA-binding</keyword>
<reference evidence="9 10" key="1">
    <citation type="journal article" date="2016" name="Nat. Commun.">
        <title>Thousands of microbial genomes shed light on interconnected biogeochemical processes in an aquifer system.</title>
        <authorList>
            <person name="Anantharaman K."/>
            <person name="Brown C.T."/>
            <person name="Hug L.A."/>
            <person name="Sharon I."/>
            <person name="Castelle C.J."/>
            <person name="Probst A.J."/>
            <person name="Thomas B.C."/>
            <person name="Singh A."/>
            <person name="Wilkins M.J."/>
            <person name="Karaoz U."/>
            <person name="Brodie E.L."/>
            <person name="Williams K.H."/>
            <person name="Hubbard S.S."/>
            <person name="Banfield J.F."/>
        </authorList>
    </citation>
    <scope>NUCLEOTIDE SEQUENCE [LARGE SCALE GENOMIC DNA]</scope>
    <source>
        <strain evidence="10">RIFCSPLOWO2_12_FULL_64_10</strain>
    </source>
</reference>
<dbReference type="HAMAP" id="MF_01894">
    <property type="entry name" value="Smc_prok"/>
    <property type="match status" value="1"/>
</dbReference>
<name>A0A1F6C9L8_HANXR</name>
<dbReference type="InterPro" id="IPR003395">
    <property type="entry name" value="RecF/RecN/SMC_N"/>
</dbReference>
<dbReference type="SUPFAM" id="SSF75553">
    <property type="entry name" value="Smc hinge domain"/>
    <property type="match status" value="1"/>
</dbReference>
<evidence type="ECO:0000256" key="2">
    <source>
        <dbReference type="ARBA" id="ARBA00022490"/>
    </source>
</evidence>
<evidence type="ECO:0000256" key="6">
    <source>
        <dbReference type="ARBA" id="ARBA00023125"/>
    </source>
</evidence>
<keyword evidence="5 7" id="KW-0175">Coiled coil</keyword>
<keyword evidence="4 7" id="KW-0067">ATP-binding</keyword>
<keyword evidence="3 7" id="KW-0547">Nucleotide-binding</keyword>
<evidence type="ECO:0000256" key="7">
    <source>
        <dbReference type="HAMAP-Rule" id="MF_01894"/>
    </source>
</evidence>
<dbReference type="GO" id="GO:0005737">
    <property type="term" value="C:cytoplasm"/>
    <property type="evidence" value="ECO:0007669"/>
    <property type="project" value="UniProtKB-SubCell"/>
</dbReference>
<dbReference type="InterPro" id="IPR027417">
    <property type="entry name" value="P-loop_NTPase"/>
</dbReference>
<feature type="coiled-coil region" evidence="7">
    <location>
        <begin position="257"/>
        <end position="284"/>
    </location>
</feature>
<dbReference type="Gene3D" id="3.30.70.1620">
    <property type="match status" value="1"/>
</dbReference>
<dbReference type="GO" id="GO:0003677">
    <property type="term" value="F:DNA binding"/>
    <property type="evidence" value="ECO:0007669"/>
    <property type="project" value="UniProtKB-UniRule"/>
</dbReference>
<comment type="function">
    <text evidence="7">Required for chromosome condensation and partitioning.</text>
</comment>
<feature type="coiled-coil region" evidence="7">
    <location>
        <begin position="922"/>
        <end position="956"/>
    </location>
</feature>
<feature type="domain" description="SMC hinge" evidence="8">
    <location>
        <begin position="516"/>
        <end position="640"/>
    </location>
</feature>
<protein>
    <recommendedName>
        <fullName evidence="7">Chromosome partition protein Smc</fullName>
    </recommendedName>
</protein>
<proteinExistence type="inferred from homology"/>
<dbReference type="AlphaFoldDB" id="A0A1F6C9L8"/>
<dbReference type="Gene3D" id="1.10.287.1490">
    <property type="match status" value="1"/>
</dbReference>
<sequence>MTVFGFKSFAQKVDIDFRGGITAVVGPNGCGKTNIVDAIRWALGEQRPGAMRSSRMEDVIFTGSRNRKPLGLAEVTLTIANDKKILPVEFTEVTVTRRLFRSGESDYLLNKIPCRLMDIHTLFMDTGLGAHAYSVIEQGMVDAIISDKTEERRHLFEEAAGITRYKVRRKSAWNKLLSIQADLQRIDDIVGEVERQVHSLHRQVRKARIYKTYADQVRDMEVLLGRFRYFELAQKARPALEEIRFLKEDVEVGTSDLARAEARLEKVRADLTEQEQALSAINAELARRQADAHAKDRDVSVARESLRGIDAFLERAGRERSDLALRLDAVAKGREEADAEAGRVQGAQAEAGRDLASADAALRQTQGLLDEQRTRAEADKARLIDLLQRRGDRAGRLERARAERDGLLGRLSEGEAERQVTAARAEVAAKSAEMAAADIRAAQEQMAAALGEKDRLTVALSQTQGRIRARVDEQNEVRRRIEGNRARVHLLERLREGFEGYSQGVRALAVDSPHAAHVRGVVADLIDVDEPYARAVEIALGRSLEALVVSGTAEAEAAIRYLREGARGTAAFWPLNRLTGATDRQSDADDTSAWEVPAAHGVIGRASDLVRCDEAFAGLVGRLLGRTLVVQDLTSALTLAPGLAGSGVDLVTLDGDLLSASGLVAGGRSGQEQERGLIGRRGQIEALRREVEEDEARLGVLSEQVAAAEGEAKGLAGRLEEVERQVAGLQSRIAGLGRDRDNGEAEARRLNERLAALSEEQGRIQARAGELRGQIEAQEEKLRRMDAERAELERLAEAHAAALREAEETVRSRQEAANALRMKAASLRARAEELGREAQRLEAEKASLQRQIEATDAEVAEAARRKEAIETRRARDEEEMRALHETLSEIERRRSAQVERREELALAARGLEEDIRARGRALNERRERLHGLELSLQELKDKADALRDRLLDSHRVDVREAGPPSDDGGFSADVIEKRIYEFQERMRRLGAVNMAALEDYDVQKERYEFLTKQRKDLLEAEEILKKTIAKIDRTARSRFLETFENIRENFRKTFVAFFEGGEADLSMEPDQDPLEAPIHITARPQGKRLQLINLLSGGERALTAIALLFAIYLVKPSPFCILDEVDAPLDDANIGRFTRVLKEFAKDTQFIVVTHNKKTMEAAESLHGVTMEEPGVSKLVSVRIGANGRSGANGDGQAVEAVAAASD</sequence>